<gene>
    <name evidence="2" type="ORF">L3X37_06590</name>
</gene>
<dbReference type="InterPro" id="IPR029058">
    <property type="entry name" value="AB_hydrolase_fold"/>
</dbReference>
<dbReference type="RefSeq" id="WP_237239376.1">
    <property type="nucleotide sequence ID" value="NZ_JAKKDU010000006.1"/>
</dbReference>
<dbReference type="GO" id="GO:0043041">
    <property type="term" value="P:amino acid activation for nonribosomal peptide biosynthetic process"/>
    <property type="evidence" value="ECO:0007669"/>
    <property type="project" value="TreeGrafter"/>
</dbReference>
<dbReference type="GO" id="GO:0044550">
    <property type="term" value="P:secondary metabolite biosynthetic process"/>
    <property type="evidence" value="ECO:0007669"/>
    <property type="project" value="TreeGrafter"/>
</dbReference>
<dbReference type="Gene3D" id="1.10.1200.10">
    <property type="entry name" value="ACP-like"/>
    <property type="match status" value="1"/>
</dbReference>
<accession>A0AAE3ENE7</accession>
<dbReference type="InterPro" id="IPR009081">
    <property type="entry name" value="PP-bd_ACP"/>
</dbReference>
<dbReference type="InterPro" id="IPR023213">
    <property type="entry name" value="CAT-like_dom_sf"/>
</dbReference>
<dbReference type="Gene3D" id="3.40.50.1820">
    <property type="entry name" value="alpha/beta hydrolase"/>
    <property type="match status" value="1"/>
</dbReference>
<protein>
    <submittedName>
        <fullName evidence="2">Condensation domain-containing protein</fullName>
    </submittedName>
</protein>
<dbReference type="InterPro" id="IPR001242">
    <property type="entry name" value="Condensation_dom"/>
</dbReference>
<keyword evidence="3" id="KW-1185">Reference proteome</keyword>
<dbReference type="Pfam" id="PF00975">
    <property type="entry name" value="Thioesterase"/>
    <property type="match status" value="1"/>
</dbReference>
<dbReference type="PROSITE" id="PS50075">
    <property type="entry name" value="CARRIER"/>
    <property type="match status" value="1"/>
</dbReference>
<dbReference type="SUPFAM" id="SSF53474">
    <property type="entry name" value="alpha/beta-Hydrolases"/>
    <property type="match status" value="1"/>
</dbReference>
<organism evidence="2 3">
    <name type="scientific">Wocania arenilitoris</name>
    <dbReference type="NCBI Taxonomy" id="2044858"/>
    <lineage>
        <taxon>Bacteria</taxon>
        <taxon>Pseudomonadati</taxon>
        <taxon>Bacteroidota</taxon>
        <taxon>Flavobacteriia</taxon>
        <taxon>Flavobacteriales</taxon>
        <taxon>Flavobacteriaceae</taxon>
        <taxon>Wocania</taxon>
    </lineage>
</organism>
<feature type="domain" description="Carrier" evidence="1">
    <location>
        <begin position="461"/>
        <end position="536"/>
    </location>
</feature>
<dbReference type="Gene3D" id="3.30.559.10">
    <property type="entry name" value="Chloramphenicol acetyltransferase-like domain"/>
    <property type="match status" value="1"/>
</dbReference>
<dbReference type="Pfam" id="PF00550">
    <property type="entry name" value="PP-binding"/>
    <property type="match status" value="1"/>
</dbReference>
<dbReference type="Pfam" id="PF00668">
    <property type="entry name" value="Condensation"/>
    <property type="match status" value="1"/>
</dbReference>
<reference evidence="2" key="1">
    <citation type="submission" date="2022-01" db="EMBL/GenBank/DDBJ databases">
        <title>Draft genome sequence of Sabulilitoribacter arenilitoris KCTC 52401.</title>
        <authorList>
            <person name="Oh J.-S."/>
        </authorList>
    </citation>
    <scope>NUCLEOTIDE SEQUENCE</scope>
    <source>
        <strain evidence="2">HMF6543</strain>
    </source>
</reference>
<dbReference type="GO" id="GO:0031177">
    <property type="term" value="F:phosphopantetheine binding"/>
    <property type="evidence" value="ECO:0007669"/>
    <property type="project" value="TreeGrafter"/>
</dbReference>
<evidence type="ECO:0000259" key="1">
    <source>
        <dbReference type="PROSITE" id="PS50075"/>
    </source>
</evidence>
<evidence type="ECO:0000313" key="3">
    <source>
        <dbReference type="Proteomes" id="UP001199795"/>
    </source>
</evidence>
<dbReference type="InterPro" id="IPR036736">
    <property type="entry name" value="ACP-like_sf"/>
</dbReference>
<comment type="caution">
    <text evidence="2">The sequence shown here is derived from an EMBL/GenBank/DDBJ whole genome shotgun (WGS) entry which is preliminary data.</text>
</comment>
<dbReference type="PANTHER" id="PTHR45527:SF1">
    <property type="entry name" value="FATTY ACID SYNTHASE"/>
    <property type="match status" value="1"/>
</dbReference>
<dbReference type="SUPFAM" id="SSF47336">
    <property type="entry name" value="ACP-like"/>
    <property type="match status" value="1"/>
</dbReference>
<evidence type="ECO:0000313" key="2">
    <source>
        <dbReference type="EMBL" id="MCF7568032.1"/>
    </source>
</evidence>
<name>A0AAE3ENE7_9FLAO</name>
<dbReference type="PANTHER" id="PTHR45527">
    <property type="entry name" value="NONRIBOSOMAL PEPTIDE SYNTHETASE"/>
    <property type="match status" value="1"/>
</dbReference>
<dbReference type="GO" id="GO:0003824">
    <property type="term" value="F:catalytic activity"/>
    <property type="evidence" value="ECO:0007669"/>
    <property type="project" value="InterPro"/>
</dbReference>
<dbReference type="AlphaFoldDB" id="A0AAE3ENE7"/>
<dbReference type="InterPro" id="IPR001031">
    <property type="entry name" value="Thioesterase"/>
</dbReference>
<sequence>MVDDSKEKSKIEAIYPLSTMQQGILFHHLTAKKDQGFLNVQCTLDGNLNIDFLKQAWDLAIKRHPILRTSVHWEKIKKPIQLVKPNGNIDWNILDWTNENDETQQQKLEAYKINNKNTGLNFQKKPLGKVSLIKTKKDSHYLIWCCHHLLLDGWSSSIILKDIFTFYDALANNKNALLEPIPSYKSYLNWLKETDTNAAKNFWTKTFRDFKNPFLFNKKNTALNTTVNNHINLSTETSQKAQALAKTNQVTLNTLFQGLWALIISKYSNTKDITYGNTVSGRSGDFPNIELLAGMFANVLPVRTLIKFNLSTKDWLTSIQTQQLEARKYEQFTTGEITEWIDSSSENLFDSLFIFENYPWDDIKAGNITVHSSQSGITTTYPLTLTVKTGDIIEIYLFSDESIFSDDINHWILNRFEEIINLLYNNQSITIESILENITPINSNIFNETIEKTNDASQIVSPKNKTQLELLKIWENLLNKNNISITDNFFEIGGKSLLAIKMFTLIEKKLKIKISPITLLEYPNIEALSKYIIEDKNNAPWNYVVPIKTSGSNKPLFCIHGGGGYVFFFNPIANALDKETPVYAIQPSGISGNEKMHQNIEEMAKDYAKEIKDIQPNGPYNLLVYCFSPAVGIEIADAFKKQGDTTNLIVIDSIIKQEDFTDPTRIKMRLSGFFKRLTSNPISAIKLMISNNYERFIEPTVIQLFASSNKKNLEKIKQNLIRIYKLYKWDKKHPGVTNLILTEKPDKKLNPTYINAWNSITTQDVNVLFTEGVHHQLFSSPHADLLAEKIEKVMIQDN</sequence>
<dbReference type="SUPFAM" id="SSF52777">
    <property type="entry name" value="CoA-dependent acyltransferases"/>
    <property type="match status" value="2"/>
</dbReference>
<dbReference type="GO" id="GO:0005829">
    <property type="term" value="C:cytosol"/>
    <property type="evidence" value="ECO:0007669"/>
    <property type="project" value="TreeGrafter"/>
</dbReference>
<dbReference type="Proteomes" id="UP001199795">
    <property type="component" value="Unassembled WGS sequence"/>
</dbReference>
<dbReference type="EMBL" id="JAKKDU010000006">
    <property type="protein sequence ID" value="MCF7568032.1"/>
    <property type="molecule type" value="Genomic_DNA"/>
</dbReference>
<proteinExistence type="predicted"/>
<dbReference type="Gene3D" id="3.30.559.30">
    <property type="entry name" value="Nonribosomal peptide synthetase, condensation domain"/>
    <property type="match status" value="1"/>
</dbReference>